<evidence type="ECO:0000259" key="1">
    <source>
        <dbReference type="Pfam" id="PF14231"/>
    </source>
</evidence>
<keyword evidence="4" id="KW-1185">Reference proteome</keyword>
<dbReference type="InterPro" id="IPR025568">
    <property type="entry name" value="DUF4334"/>
</dbReference>
<dbReference type="Pfam" id="PF14232">
    <property type="entry name" value="DUF4334"/>
    <property type="match status" value="1"/>
</dbReference>
<organism evidence="3 4">
    <name type="scientific">Streptomyces decoyicus</name>
    <dbReference type="NCBI Taxonomy" id="249567"/>
    <lineage>
        <taxon>Bacteria</taxon>
        <taxon>Bacillati</taxon>
        <taxon>Actinomycetota</taxon>
        <taxon>Actinomycetes</taxon>
        <taxon>Kitasatosporales</taxon>
        <taxon>Streptomycetaceae</taxon>
        <taxon>Streptomyces</taxon>
    </lineage>
</organism>
<feature type="domain" description="GXWXG" evidence="1">
    <location>
        <begin position="356"/>
        <end position="414"/>
    </location>
</feature>
<reference evidence="3 4" key="1">
    <citation type="submission" date="2022-10" db="EMBL/GenBank/DDBJ databases">
        <title>The complete genomes of actinobacterial strains from the NBC collection.</title>
        <authorList>
            <person name="Joergensen T.S."/>
            <person name="Alvarez Arevalo M."/>
            <person name="Sterndorff E.B."/>
            <person name="Faurdal D."/>
            <person name="Vuksanovic O."/>
            <person name="Mourched A.-S."/>
            <person name="Charusanti P."/>
            <person name="Shaw S."/>
            <person name="Blin K."/>
            <person name="Weber T."/>
        </authorList>
    </citation>
    <scope>NUCLEOTIDE SEQUENCE [LARGE SCALE GENOMIC DNA]</scope>
    <source>
        <strain evidence="3 4">NBC 01774</strain>
    </source>
</reference>
<feature type="domain" description="DUF4334" evidence="2">
    <location>
        <begin position="424"/>
        <end position="478"/>
    </location>
</feature>
<dbReference type="Gene3D" id="1.10.600.10">
    <property type="entry name" value="Farnesyl Diphosphate Synthase"/>
    <property type="match status" value="1"/>
</dbReference>
<evidence type="ECO:0000313" key="3">
    <source>
        <dbReference type="EMBL" id="WSB73218.1"/>
    </source>
</evidence>
<dbReference type="SUPFAM" id="SSF48576">
    <property type="entry name" value="Terpenoid synthases"/>
    <property type="match status" value="1"/>
</dbReference>
<dbReference type="Gene3D" id="2.40.128.580">
    <property type="entry name" value="GXWXG domain"/>
    <property type="match status" value="1"/>
</dbReference>
<evidence type="ECO:0000313" key="4">
    <source>
        <dbReference type="Proteomes" id="UP001344251"/>
    </source>
</evidence>
<dbReference type="RefSeq" id="WP_326622810.1">
    <property type="nucleotide sequence ID" value="NZ_CP109106.1"/>
</dbReference>
<proteinExistence type="predicted"/>
<dbReference type="EMBL" id="CP109106">
    <property type="protein sequence ID" value="WSB73218.1"/>
    <property type="molecule type" value="Genomic_DNA"/>
</dbReference>
<protein>
    <submittedName>
        <fullName evidence="3">DUF4334 domain-containing protein</fullName>
    </submittedName>
</protein>
<evidence type="ECO:0000259" key="2">
    <source>
        <dbReference type="Pfam" id="PF14232"/>
    </source>
</evidence>
<name>A0ABZ1FTC8_9ACTN</name>
<accession>A0ABZ1FTC8</accession>
<dbReference type="Proteomes" id="UP001344251">
    <property type="component" value="Chromosome"/>
</dbReference>
<dbReference type="Pfam" id="PF19086">
    <property type="entry name" value="Terpene_syn_C_2"/>
    <property type="match status" value="1"/>
</dbReference>
<dbReference type="InterPro" id="IPR025951">
    <property type="entry name" value="GXWXG_dom"/>
</dbReference>
<dbReference type="Pfam" id="PF14231">
    <property type="entry name" value="GXWXG"/>
    <property type="match status" value="1"/>
</dbReference>
<gene>
    <name evidence="3" type="ORF">OG863_37590</name>
</gene>
<dbReference type="InterPro" id="IPR008949">
    <property type="entry name" value="Isoprenoid_synthase_dom_sf"/>
</dbReference>
<sequence>MDTSRPHGHSPREIVSIADTCSAALRSMPRLEIWLKELGLPVDPALVPLMCLQTAFFTPWLPPETCYQLSRLTVWLMAIDNVLDAPDAAHSPGPDGTPNRVRAWHEVLAGRDSASGDDSSSDPLARALAEITRDLYLDGRPELTAIWRKSMHQTLVGMRGEREAARTAAAGGGDVPRLADYLRHGAWTIGVEQQVTALWALMDEPGLPRRLPVLLGALRQAATAIRLLNDLRGHQREQSEGKTDALAIGLTAQEAYRRAEEGLENCRRALAPLTAAGYGSAVALERVALWHARMYHRFDPVRPGQATTSPLPGGAPHARLSPFVPQPREAPAMNIEQEVLDVIVSGGQYGNAKLAELFDELEPVDTDLLIGTWQGGGFEDTSENAALLAKMRWYGKRFVDAEHVEPLLCRDEDGTVFSYEEMGLATLHEVTYRGKQSTAMVYDQLPIIDHFRRLTDNVLLCVMDRKEVPADFFFHLTRVPASPPRPPGDGG</sequence>